<accession>A0A8X8XQ36</accession>
<dbReference type="GO" id="GO:0048544">
    <property type="term" value="P:recognition of pollen"/>
    <property type="evidence" value="ECO:0007669"/>
    <property type="project" value="InterPro"/>
</dbReference>
<dbReference type="SUPFAM" id="SSF51110">
    <property type="entry name" value="alpha-D-mannose-specific plant lectins"/>
    <property type="match status" value="1"/>
</dbReference>
<evidence type="ECO:0000256" key="1">
    <source>
        <dbReference type="ARBA" id="ARBA00022729"/>
    </source>
</evidence>
<dbReference type="PANTHER" id="PTHR32444">
    <property type="entry name" value="BULB-TYPE LECTIN DOMAIN-CONTAINING PROTEIN"/>
    <property type="match status" value="1"/>
</dbReference>
<dbReference type="InterPro" id="IPR036426">
    <property type="entry name" value="Bulb-type_lectin_dom_sf"/>
</dbReference>
<gene>
    <name evidence="5" type="ORF">SASPL_123961</name>
</gene>
<evidence type="ECO:0000259" key="4">
    <source>
        <dbReference type="Pfam" id="PF00954"/>
    </source>
</evidence>
<organism evidence="5">
    <name type="scientific">Salvia splendens</name>
    <name type="common">Scarlet sage</name>
    <dbReference type="NCBI Taxonomy" id="180675"/>
    <lineage>
        <taxon>Eukaryota</taxon>
        <taxon>Viridiplantae</taxon>
        <taxon>Streptophyta</taxon>
        <taxon>Embryophyta</taxon>
        <taxon>Tracheophyta</taxon>
        <taxon>Spermatophyta</taxon>
        <taxon>Magnoliopsida</taxon>
        <taxon>eudicotyledons</taxon>
        <taxon>Gunneridae</taxon>
        <taxon>Pentapetalae</taxon>
        <taxon>asterids</taxon>
        <taxon>lamiids</taxon>
        <taxon>Lamiales</taxon>
        <taxon>Lamiaceae</taxon>
        <taxon>Nepetoideae</taxon>
        <taxon>Mentheae</taxon>
        <taxon>Salviinae</taxon>
        <taxon>Salvia</taxon>
        <taxon>Salvia subgen. Calosphace</taxon>
        <taxon>core Calosphace</taxon>
    </lineage>
</organism>
<dbReference type="Pfam" id="PF00954">
    <property type="entry name" value="S_locus_glycop"/>
    <property type="match status" value="1"/>
</dbReference>
<dbReference type="InterPro" id="IPR000858">
    <property type="entry name" value="S_locus_glycoprot_dom"/>
</dbReference>
<dbReference type="AlphaFoldDB" id="A0A8X8XQ36"/>
<proteinExistence type="predicted"/>
<keyword evidence="2" id="KW-1015">Disulfide bond</keyword>
<reference evidence="5" key="1">
    <citation type="submission" date="2018-01" db="EMBL/GenBank/DDBJ databases">
        <authorList>
            <person name="Mao J.F."/>
        </authorList>
    </citation>
    <scope>NUCLEOTIDE SEQUENCE</scope>
    <source>
        <strain evidence="5">Huo1</strain>
        <tissue evidence="5">Leaf</tissue>
    </source>
</reference>
<sequence>MGSAAEQHHHLWWCFLITLTLIPLLTASTDLITPTKPLAQNNTLVSAAAEFELGFFPGISNTWYKNIQEIVVLGWDSKTGLNRYITSWKSADDPSTGDYSFKLDIYGYPEIHLSNRDKIYYRSDAWNGLRFSGVPEMRLSSPLLSFLFVRNSHQLSYSFNLLNDSMYSRLVVKHSGALQRFIWIPSSGIWNLFWRGVFEMDRMDVCESLNWTVKQTVS</sequence>
<evidence type="ECO:0000256" key="2">
    <source>
        <dbReference type="ARBA" id="ARBA00023157"/>
    </source>
</evidence>
<protein>
    <recommendedName>
        <fullName evidence="4">S-locus glycoprotein domain-containing protein</fullName>
    </recommendedName>
</protein>
<comment type="caution">
    <text evidence="5">The sequence shown here is derived from an EMBL/GenBank/DDBJ whole genome shotgun (WGS) entry which is preliminary data.</text>
</comment>
<evidence type="ECO:0000313" key="5">
    <source>
        <dbReference type="EMBL" id="KAG6416529.1"/>
    </source>
</evidence>
<evidence type="ECO:0000256" key="3">
    <source>
        <dbReference type="SAM" id="SignalP"/>
    </source>
</evidence>
<feature type="signal peptide" evidence="3">
    <location>
        <begin position="1"/>
        <end position="27"/>
    </location>
</feature>
<evidence type="ECO:0000313" key="6">
    <source>
        <dbReference type="Proteomes" id="UP000298416"/>
    </source>
</evidence>
<keyword evidence="6" id="KW-1185">Reference proteome</keyword>
<dbReference type="EMBL" id="PNBA02000008">
    <property type="protein sequence ID" value="KAG6416529.1"/>
    <property type="molecule type" value="Genomic_DNA"/>
</dbReference>
<feature type="chain" id="PRO_5036489035" description="S-locus glycoprotein domain-containing protein" evidence="3">
    <location>
        <begin position="28"/>
        <end position="218"/>
    </location>
</feature>
<reference evidence="5" key="2">
    <citation type="submission" date="2020-08" db="EMBL/GenBank/DDBJ databases">
        <title>Plant Genome Project.</title>
        <authorList>
            <person name="Zhang R.-G."/>
        </authorList>
    </citation>
    <scope>NUCLEOTIDE SEQUENCE</scope>
    <source>
        <strain evidence="5">Huo1</strain>
        <tissue evidence="5">Leaf</tissue>
    </source>
</reference>
<dbReference type="Proteomes" id="UP000298416">
    <property type="component" value="Unassembled WGS sequence"/>
</dbReference>
<keyword evidence="1 3" id="KW-0732">Signal</keyword>
<dbReference type="PANTHER" id="PTHR32444:SF89">
    <property type="entry name" value="S GLYCOPROTEIN"/>
    <property type="match status" value="1"/>
</dbReference>
<name>A0A8X8XQ36_SALSN</name>
<feature type="domain" description="S-locus glycoprotein" evidence="4">
    <location>
        <begin position="121"/>
        <end position="195"/>
    </location>
</feature>